<accession>A0A7C9KY89</accession>
<evidence type="ECO:0000313" key="2">
    <source>
        <dbReference type="Proteomes" id="UP000481327"/>
    </source>
</evidence>
<reference evidence="1 2" key="1">
    <citation type="submission" date="2019-09" db="EMBL/GenBank/DDBJ databases">
        <title>Polymorphobacter sp. isolated from a lake in China.</title>
        <authorList>
            <person name="Liu Z."/>
        </authorList>
    </citation>
    <scope>NUCLEOTIDE SEQUENCE [LARGE SCALE GENOMIC DNA]</scope>
    <source>
        <strain evidence="1 2">D40P</strain>
    </source>
</reference>
<dbReference type="EMBL" id="WIOL01000008">
    <property type="protein sequence ID" value="MQT18625.1"/>
    <property type="molecule type" value="Genomic_DNA"/>
</dbReference>
<protein>
    <submittedName>
        <fullName evidence="1">Uncharacterized protein</fullName>
    </submittedName>
</protein>
<sequence length="148" mass="15778">MKLEDALDLLRDMRISGLVTMIGGLETVLDADSLLRGTALAGTAIGLVTPRHATVRFQDWQPDLSIKADVARAESYLDAGGAFFGFGGAVTTGGEIARVITRYETIAMGLTIQMAYCVCTGPDRHVCAPGDALLLGQCNECLNRLDCR</sequence>
<name>A0A7C9KY89_9SPHN</name>
<dbReference type="AlphaFoldDB" id="A0A7C9KY89"/>
<organism evidence="1 2">
    <name type="scientific">Sandarakinorhabdus fusca</name>
    <dbReference type="NCBI Taxonomy" id="1439888"/>
    <lineage>
        <taxon>Bacteria</taxon>
        <taxon>Pseudomonadati</taxon>
        <taxon>Pseudomonadota</taxon>
        <taxon>Alphaproteobacteria</taxon>
        <taxon>Sphingomonadales</taxon>
        <taxon>Sphingosinicellaceae</taxon>
        <taxon>Sandarakinorhabdus</taxon>
    </lineage>
</organism>
<gene>
    <name evidence="1" type="ORF">F3168_15335</name>
</gene>
<proteinExistence type="predicted"/>
<evidence type="ECO:0000313" key="1">
    <source>
        <dbReference type="EMBL" id="MQT18625.1"/>
    </source>
</evidence>
<dbReference type="Proteomes" id="UP000481327">
    <property type="component" value="Unassembled WGS sequence"/>
</dbReference>
<keyword evidence="2" id="KW-1185">Reference proteome</keyword>
<dbReference type="RefSeq" id="WP_152579096.1">
    <property type="nucleotide sequence ID" value="NZ_JAATJI010000001.1"/>
</dbReference>
<comment type="caution">
    <text evidence="1">The sequence shown here is derived from an EMBL/GenBank/DDBJ whole genome shotgun (WGS) entry which is preliminary data.</text>
</comment>